<proteinExistence type="predicted"/>
<accession>A0AAD1UPT0</accession>
<protein>
    <submittedName>
        <fullName evidence="1">Uncharacterized protein</fullName>
    </submittedName>
</protein>
<reference evidence="1" key="1">
    <citation type="submission" date="2023-07" db="EMBL/GenBank/DDBJ databases">
        <authorList>
            <consortium name="AG Swart"/>
            <person name="Singh M."/>
            <person name="Singh A."/>
            <person name="Seah K."/>
            <person name="Emmerich C."/>
        </authorList>
    </citation>
    <scope>NUCLEOTIDE SEQUENCE</scope>
    <source>
        <strain evidence="1">DP1</strain>
    </source>
</reference>
<evidence type="ECO:0000313" key="2">
    <source>
        <dbReference type="Proteomes" id="UP001295684"/>
    </source>
</evidence>
<dbReference type="EMBL" id="CAMPGE010010275">
    <property type="protein sequence ID" value="CAI2369124.1"/>
    <property type="molecule type" value="Genomic_DNA"/>
</dbReference>
<keyword evidence="2" id="KW-1185">Reference proteome</keyword>
<dbReference type="Proteomes" id="UP001295684">
    <property type="component" value="Unassembled WGS sequence"/>
</dbReference>
<sequence length="362" mass="43296">MRTPRMLSTVKIANFGQSIGGEKAPIEKVKVMRKFKFNYLHNLPYDLSGTHAIPKLQERNLVEVFLDYKVIDDEFLTDKFHEMLVDLYTAISNKDNDKISSLTETRFCERIQNSARETEESLEFIPNEIPHIERAPEDQSYIFDKIFEKGVFFDREKNDTNYDYFLDKMFESEGIRYYQHKYIADHDIHYYLAKYEQQHQDREARFNYKYFAEERNRSMVLRVYGVFKNLGRFKNQGKDLVSKKYTGNHMVIFENQLHESDILELTDPDMEEWIKNYKINHNNWKITDIDNYMKGNPFFSKMMDASEFKDFVSQVKKKNIPTEKDLPKTIGKYNLLDDADQRDDEQIKKMEEFLAKNSNFGK</sequence>
<evidence type="ECO:0000313" key="1">
    <source>
        <dbReference type="EMBL" id="CAI2369124.1"/>
    </source>
</evidence>
<name>A0AAD1UPT0_EUPCR</name>
<dbReference type="AlphaFoldDB" id="A0AAD1UPT0"/>
<organism evidence="1 2">
    <name type="scientific">Euplotes crassus</name>
    <dbReference type="NCBI Taxonomy" id="5936"/>
    <lineage>
        <taxon>Eukaryota</taxon>
        <taxon>Sar</taxon>
        <taxon>Alveolata</taxon>
        <taxon>Ciliophora</taxon>
        <taxon>Intramacronucleata</taxon>
        <taxon>Spirotrichea</taxon>
        <taxon>Hypotrichia</taxon>
        <taxon>Euplotida</taxon>
        <taxon>Euplotidae</taxon>
        <taxon>Moneuplotes</taxon>
    </lineage>
</organism>
<gene>
    <name evidence="1" type="ORF">ECRASSUSDP1_LOCUS10422</name>
</gene>
<comment type="caution">
    <text evidence="1">The sequence shown here is derived from an EMBL/GenBank/DDBJ whole genome shotgun (WGS) entry which is preliminary data.</text>
</comment>